<dbReference type="OrthoDB" id="299663at2759"/>
<dbReference type="InParanoid" id="A0CKX0"/>
<dbReference type="OMA" id="ERNDQYA"/>
<evidence type="ECO:0000313" key="4">
    <source>
        <dbReference type="Proteomes" id="UP000000600"/>
    </source>
</evidence>
<keyword evidence="1" id="KW-0175">Coiled coil</keyword>
<protein>
    <submittedName>
        <fullName evidence="3">Uncharacterized protein</fullName>
    </submittedName>
</protein>
<dbReference type="GeneID" id="5024619"/>
<reference evidence="3 4" key="1">
    <citation type="journal article" date="2006" name="Nature">
        <title>Global trends of whole-genome duplications revealed by the ciliate Paramecium tetraurelia.</title>
        <authorList>
            <consortium name="Genoscope"/>
            <person name="Aury J.-M."/>
            <person name="Jaillon O."/>
            <person name="Duret L."/>
            <person name="Noel B."/>
            <person name="Jubin C."/>
            <person name="Porcel B.M."/>
            <person name="Segurens B."/>
            <person name="Daubin V."/>
            <person name="Anthouard V."/>
            <person name="Aiach N."/>
            <person name="Arnaiz O."/>
            <person name="Billaut A."/>
            <person name="Beisson J."/>
            <person name="Blanc I."/>
            <person name="Bouhouche K."/>
            <person name="Camara F."/>
            <person name="Duharcourt S."/>
            <person name="Guigo R."/>
            <person name="Gogendeau D."/>
            <person name="Katinka M."/>
            <person name="Keller A.-M."/>
            <person name="Kissmehl R."/>
            <person name="Klotz C."/>
            <person name="Koll F."/>
            <person name="Le Moue A."/>
            <person name="Lepere C."/>
            <person name="Malinsky S."/>
            <person name="Nowacki M."/>
            <person name="Nowak J.K."/>
            <person name="Plattner H."/>
            <person name="Poulain J."/>
            <person name="Ruiz F."/>
            <person name="Serrano V."/>
            <person name="Zagulski M."/>
            <person name="Dessen P."/>
            <person name="Betermier M."/>
            <person name="Weissenbach J."/>
            <person name="Scarpelli C."/>
            <person name="Schachter V."/>
            <person name="Sperling L."/>
            <person name="Meyer E."/>
            <person name="Cohen J."/>
            <person name="Wincker P."/>
        </authorList>
    </citation>
    <scope>NUCLEOTIDE SEQUENCE [LARGE SCALE GENOMIC DNA]</scope>
    <source>
        <strain evidence="3 4">Stock d4-2</strain>
    </source>
</reference>
<accession>A0CKX0</accession>
<dbReference type="EMBL" id="CT868097">
    <property type="protein sequence ID" value="CAK71437.1"/>
    <property type="molecule type" value="Genomic_DNA"/>
</dbReference>
<keyword evidence="2" id="KW-0732">Signal</keyword>
<dbReference type="Proteomes" id="UP000000600">
    <property type="component" value="Unassembled WGS sequence"/>
</dbReference>
<name>A0CKX0_PARTE</name>
<evidence type="ECO:0000256" key="1">
    <source>
        <dbReference type="SAM" id="Coils"/>
    </source>
</evidence>
<proteinExistence type="predicted"/>
<dbReference type="RefSeq" id="XP_001438834.1">
    <property type="nucleotide sequence ID" value="XM_001438797.1"/>
</dbReference>
<feature type="chain" id="PRO_5002623150" evidence="2">
    <location>
        <begin position="18"/>
        <end position="841"/>
    </location>
</feature>
<dbReference type="AlphaFoldDB" id="A0CKX0"/>
<evidence type="ECO:0000256" key="2">
    <source>
        <dbReference type="SAM" id="SignalP"/>
    </source>
</evidence>
<keyword evidence="4" id="KW-1185">Reference proteome</keyword>
<sequence>MNKVLVLSLTCLISIKGFEIDFSLLLQTGSESNYAFQSVYDLLNDLKTNNIEAQGVADEKNISDEVIGQTRIVLYGKRWLNKKPLIIAKLRIEKIDVQLRMAKDQIALATQKLVNIHKRPIGLQEFRCLSNGLLERAIKQPLGCFESDYGYLTGQSSSLGQINVHNVSDKLKQYSHLFNQDAITKFAQLAAEQAQGDAELNAVGQKEGASSDRLPGHNIGQLVQNVLSDLEDQLKGSLADLKANEIAAYYQFADSLADTESEIAHLNEEIQRKTLLQDMLVVQRKAALAVHSYAFRALRDSQNTLNAAAASLQKLRDLYETQLNRRNGKEIKLIFKWRMPQLMRLSISSSNKCGKWLIKVLMERNDQYTYILIVKIGEKYQRTFYIILAIIWVNCQFDQFSKHNPIYTPRFDEVLTELVGTLGEAKWAEITRQMKTIYGLSIPHKPMVQARWRAIDPKINRQIFSAEETVTHWHICVKYKCHWDAVKAEYEAIGQIRDKCFLSQKFYAHFQFKLVDLNRMMGKMVAYNQPKIENMRDTTKKRILEINAREASSVKDQSAREIIQSCQMLIKLLTYVVDNHKEDYKVITEELKKMITPEKFARVLQNIFIIDLIVLIACNELKPSDETPDFIKMDERKKIKYKKPTKVKRWDEALLLSSSPENTEDEDVLRTEQEINKVTGGTNFTKADMEEIKQSPIYCVCNTDQNQTFYDWYNEAKIQKATLKTDLLVDVMDIMSNKEKQKSEKSKPPVQKRTALLAKKQMKLIEKKKNELMKQDKDDKIKTVRGKIKIDKEVFPGCYTKFFDKEDEDDYGDSQDNPIYSAIDADQIYQIIMQQKQAQDN</sequence>
<evidence type="ECO:0000313" key="3">
    <source>
        <dbReference type="EMBL" id="CAK71437.1"/>
    </source>
</evidence>
<dbReference type="KEGG" id="ptm:GSPATT00007984001"/>
<feature type="coiled-coil region" evidence="1">
    <location>
        <begin position="256"/>
        <end position="318"/>
    </location>
</feature>
<organism evidence="3 4">
    <name type="scientific">Paramecium tetraurelia</name>
    <dbReference type="NCBI Taxonomy" id="5888"/>
    <lineage>
        <taxon>Eukaryota</taxon>
        <taxon>Sar</taxon>
        <taxon>Alveolata</taxon>
        <taxon>Ciliophora</taxon>
        <taxon>Intramacronucleata</taxon>
        <taxon>Oligohymenophorea</taxon>
        <taxon>Peniculida</taxon>
        <taxon>Parameciidae</taxon>
        <taxon>Paramecium</taxon>
    </lineage>
</organism>
<dbReference type="HOGENOM" id="CLU_338455_0_0_1"/>
<gene>
    <name evidence="3" type="ORF">GSPATT00007984001</name>
</gene>
<feature type="signal peptide" evidence="2">
    <location>
        <begin position="1"/>
        <end position="17"/>
    </location>
</feature>